<accession>A0A2M9D3G9</accession>
<dbReference type="EMBL" id="PGFH01000002">
    <property type="protein sequence ID" value="PJJ78593.1"/>
    <property type="molecule type" value="Genomic_DNA"/>
</dbReference>
<feature type="compositionally biased region" description="Basic and acidic residues" evidence="1">
    <location>
        <begin position="70"/>
        <end position="85"/>
    </location>
</feature>
<dbReference type="RefSeq" id="WP_158592996.1">
    <property type="nucleotide sequence ID" value="NZ_BMZU01000002.1"/>
</dbReference>
<name>A0A2M9D3G9_9MICO</name>
<keyword evidence="3" id="KW-1185">Reference proteome</keyword>
<evidence type="ECO:0000313" key="2">
    <source>
        <dbReference type="EMBL" id="PJJ78593.1"/>
    </source>
</evidence>
<organism evidence="2 3">
    <name type="scientific">Salinibacterium amurskyense</name>
    <dbReference type="NCBI Taxonomy" id="205941"/>
    <lineage>
        <taxon>Bacteria</taxon>
        <taxon>Bacillati</taxon>
        <taxon>Actinomycetota</taxon>
        <taxon>Actinomycetes</taxon>
        <taxon>Micrococcales</taxon>
        <taxon>Microbacteriaceae</taxon>
        <taxon>Salinibacterium</taxon>
    </lineage>
</organism>
<feature type="region of interest" description="Disordered" evidence="1">
    <location>
        <begin position="68"/>
        <end position="91"/>
    </location>
</feature>
<dbReference type="AlphaFoldDB" id="A0A2M9D3G9"/>
<evidence type="ECO:0000313" key="3">
    <source>
        <dbReference type="Proteomes" id="UP000231742"/>
    </source>
</evidence>
<proteinExistence type="predicted"/>
<evidence type="ECO:0000256" key="1">
    <source>
        <dbReference type="SAM" id="MobiDB-lite"/>
    </source>
</evidence>
<protein>
    <submittedName>
        <fullName evidence="2">Uncharacterized protein</fullName>
    </submittedName>
</protein>
<gene>
    <name evidence="2" type="ORF">CLV85_2169</name>
</gene>
<comment type="caution">
    <text evidence="2">The sequence shown here is derived from an EMBL/GenBank/DDBJ whole genome shotgun (WGS) entry which is preliminary data.</text>
</comment>
<sequence length="108" mass="12258">MSKRGQKSPPKVRMMAMALVDESGLRWEFDTSLGYSNGRALSEFVERPGVKRVLLQRDRDVSDITANSTKRRELLEPEDGKHINPSDEYDAGIYRRGPDEIAVISLIH</sequence>
<dbReference type="Proteomes" id="UP000231742">
    <property type="component" value="Unassembled WGS sequence"/>
</dbReference>
<reference evidence="2 3" key="1">
    <citation type="submission" date="2017-11" db="EMBL/GenBank/DDBJ databases">
        <title>Genomic Encyclopedia of Archaeal and Bacterial Type Strains, Phase II (KMG-II): From Individual Species to Whole Genera.</title>
        <authorList>
            <person name="Goeker M."/>
        </authorList>
    </citation>
    <scope>NUCLEOTIDE SEQUENCE [LARGE SCALE GENOMIC DNA]</scope>
    <source>
        <strain evidence="2 3">DSM 16400</strain>
    </source>
</reference>